<evidence type="ECO:0000313" key="2">
    <source>
        <dbReference type="EMBL" id="VEL30531.1"/>
    </source>
</evidence>
<dbReference type="AlphaFoldDB" id="A0A3S5AJ06"/>
<dbReference type="EMBL" id="CAAALY010112987">
    <property type="protein sequence ID" value="VEL30531.1"/>
    <property type="molecule type" value="Genomic_DNA"/>
</dbReference>
<evidence type="ECO:0000313" key="3">
    <source>
        <dbReference type="Proteomes" id="UP000784294"/>
    </source>
</evidence>
<proteinExistence type="predicted"/>
<organism evidence="2 3">
    <name type="scientific">Protopolystoma xenopodis</name>
    <dbReference type="NCBI Taxonomy" id="117903"/>
    <lineage>
        <taxon>Eukaryota</taxon>
        <taxon>Metazoa</taxon>
        <taxon>Spiralia</taxon>
        <taxon>Lophotrochozoa</taxon>
        <taxon>Platyhelminthes</taxon>
        <taxon>Monogenea</taxon>
        <taxon>Polyopisthocotylea</taxon>
        <taxon>Polystomatidea</taxon>
        <taxon>Polystomatidae</taxon>
        <taxon>Protopolystoma</taxon>
    </lineage>
</organism>
<accession>A0A3S5AJ06</accession>
<protein>
    <submittedName>
        <fullName evidence="2">Uncharacterized protein</fullName>
    </submittedName>
</protein>
<comment type="caution">
    <text evidence="2">The sequence shown here is derived from an EMBL/GenBank/DDBJ whole genome shotgun (WGS) entry which is preliminary data.</text>
</comment>
<feature type="compositionally biased region" description="Polar residues" evidence="1">
    <location>
        <begin position="83"/>
        <end position="94"/>
    </location>
</feature>
<name>A0A3S5AJ06_9PLAT</name>
<dbReference type="Proteomes" id="UP000784294">
    <property type="component" value="Unassembled WGS sequence"/>
</dbReference>
<gene>
    <name evidence="2" type="ORF">PXEA_LOCUS23971</name>
</gene>
<evidence type="ECO:0000256" key="1">
    <source>
        <dbReference type="SAM" id="MobiDB-lite"/>
    </source>
</evidence>
<sequence>MAINKPFRLYDERKLLPARLLFQVQRHLAATRRQQPVSSVGQSFQLQPNQPLQQQQQYLSDQHTVHFSTNSLQPSGRPANPISIASSTNPTSMLTDVRDGPAKIASPRTRESLANPGTWLYGHYSWHPNFAKNKTVHHNNATSSR</sequence>
<keyword evidence="3" id="KW-1185">Reference proteome</keyword>
<reference evidence="2" key="1">
    <citation type="submission" date="2018-11" db="EMBL/GenBank/DDBJ databases">
        <authorList>
            <consortium name="Pathogen Informatics"/>
        </authorList>
    </citation>
    <scope>NUCLEOTIDE SEQUENCE</scope>
</reference>
<feature type="region of interest" description="Disordered" evidence="1">
    <location>
        <begin position="68"/>
        <end position="109"/>
    </location>
</feature>